<name>A0A4Y2UYA7_ARAVE</name>
<evidence type="ECO:0000313" key="2">
    <source>
        <dbReference type="Proteomes" id="UP000499080"/>
    </source>
</evidence>
<evidence type="ECO:0000313" key="1">
    <source>
        <dbReference type="EMBL" id="GBO17114.1"/>
    </source>
</evidence>
<reference evidence="1 2" key="1">
    <citation type="journal article" date="2019" name="Sci. Rep.">
        <title>Orb-weaving spider Araneus ventricosus genome elucidates the spidroin gene catalogue.</title>
        <authorList>
            <person name="Kono N."/>
            <person name="Nakamura H."/>
            <person name="Ohtoshi R."/>
            <person name="Moran D.A.P."/>
            <person name="Shinohara A."/>
            <person name="Yoshida Y."/>
            <person name="Fujiwara M."/>
            <person name="Mori M."/>
            <person name="Tomita M."/>
            <person name="Arakawa K."/>
        </authorList>
    </citation>
    <scope>NUCLEOTIDE SEQUENCE [LARGE SCALE GENOMIC DNA]</scope>
</reference>
<dbReference type="AlphaFoldDB" id="A0A4Y2UYA7"/>
<feature type="non-terminal residue" evidence="1">
    <location>
        <position position="59"/>
    </location>
</feature>
<organism evidence="1 2">
    <name type="scientific">Araneus ventricosus</name>
    <name type="common">Orbweaver spider</name>
    <name type="synonym">Epeira ventricosa</name>
    <dbReference type="NCBI Taxonomy" id="182803"/>
    <lineage>
        <taxon>Eukaryota</taxon>
        <taxon>Metazoa</taxon>
        <taxon>Ecdysozoa</taxon>
        <taxon>Arthropoda</taxon>
        <taxon>Chelicerata</taxon>
        <taxon>Arachnida</taxon>
        <taxon>Araneae</taxon>
        <taxon>Araneomorphae</taxon>
        <taxon>Entelegynae</taxon>
        <taxon>Araneoidea</taxon>
        <taxon>Araneidae</taxon>
        <taxon>Araneus</taxon>
    </lineage>
</organism>
<keyword evidence="2" id="KW-1185">Reference proteome</keyword>
<dbReference type="EMBL" id="BGPR01040916">
    <property type="protein sequence ID" value="GBO17114.1"/>
    <property type="molecule type" value="Genomic_DNA"/>
</dbReference>
<dbReference type="Proteomes" id="UP000499080">
    <property type="component" value="Unassembled WGS sequence"/>
</dbReference>
<sequence length="59" mass="6664">MIFGQVRNRDTLPAALARRKSISILSLKHLPEGRVSVYSPCSTCQKEEYRYTLPAALAR</sequence>
<proteinExistence type="predicted"/>
<comment type="caution">
    <text evidence="1">The sequence shown here is derived from an EMBL/GenBank/DDBJ whole genome shotgun (WGS) entry which is preliminary data.</text>
</comment>
<accession>A0A4Y2UYA7</accession>
<protein>
    <submittedName>
        <fullName evidence="1">Uncharacterized protein</fullName>
    </submittedName>
</protein>
<gene>
    <name evidence="1" type="ORF">AVEN_38926_1</name>
</gene>